<evidence type="ECO:0000313" key="3">
    <source>
        <dbReference type="EMBL" id="MBB5802375.1"/>
    </source>
</evidence>
<evidence type="ECO:0000313" key="4">
    <source>
        <dbReference type="Proteomes" id="UP000552097"/>
    </source>
</evidence>
<dbReference type="SUPFAM" id="SSF52009">
    <property type="entry name" value="Phosphohistidine domain"/>
    <property type="match status" value="1"/>
</dbReference>
<dbReference type="Pfam" id="PF00391">
    <property type="entry name" value="PEP-utilizers"/>
    <property type="match status" value="1"/>
</dbReference>
<feature type="domain" description="Pyruvate phosphate dikinase AMP/ATP-binding" evidence="2">
    <location>
        <begin position="18"/>
        <end position="213"/>
    </location>
</feature>
<keyword evidence="3" id="KW-0418">Kinase</keyword>
<keyword evidence="3" id="KW-0808">Transferase</keyword>
<sequence>MGTTALVLPLADSAADLDTVGGKGASLARLAAAGLPVPDGFHLTTHAYRRFVADIEARIGDALREDDSAALIAAEFERKDMPEEIAAAIRAALPPGPVAVRSSATAEDLPDLSFAGQHDTFLDVTGDDVLDAVKRCWASLWTERAIAYRARNGITDVALAVVVQEMVPADAAGVLFTANPVTGARTESVVNAAPGLGEALVGGTVTPDEYVVTSGVVRRSGDLLSDAEVLELAGLGERIQDLYGMPMDVEWAVVGGRISVLQARPITALPEARAEVWNDSLRGDYLWTCANLREAVPSVMTPATWSFAKVLAQPPIAGHPMTGAIGGRFYLNISVALAVGSALGLGLGGFMLQTTEQYFGRIPPGVELPSLPMSRLAVLRAAIGAAGPFLRQGREYRVKIDGLLASAPDRAERLHAAFRAASTPDDLLALWKSDVDGVLHVDARVFDAGARNGSMSSHKVRRRLVKLVGEDDATALLTGAHGAAGELESLGPLLGLARLNRGEITREAYVRQYGHRFADEFEVSAPRPAEDPEWPARQDVGIDPEELLARQAAVRDSAWERLRAAHPGKVESLRRQVAKLAELARERERARSEFARTFGILRAFLVRVGEVTGHGDDVFFLPFQETLRVLEGDETPLASVPARRAAYDRYRALPPYPTVIRGHFDPETWAADPNRRSDVYDSSAEPLGDAVSGFPGAAGVVEGVARVIHDVEDGALLRQGEILVTTVTNIGWTPLFPRAAAVVTDVGAPLSHAAIVARELGIPAVVGCGNATTRIKTGDRVRVDGGRGTVNVLDR</sequence>
<dbReference type="RefSeq" id="WP_184919035.1">
    <property type="nucleotide sequence ID" value="NZ_JACHMO010000001.1"/>
</dbReference>
<protein>
    <submittedName>
        <fullName evidence="3">Pyruvate,water dikinase</fullName>
        <ecNumber evidence="3">2.7.9.2</ecNumber>
    </submittedName>
</protein>
<dbReference type="Gene3D" id="3.30.1490.20">
    <property type="entry name" value="ATP-grasp fold, A domain"/>
    <property type="match status" value="1"/>
</dbReference>
<dbReference type="InterPro" id="IPR008279">
    <property type="entry name" value="PEP-util_enz_mobile_dom"/>
</dbReference>
<keyword evidence="3" id="KW-0670">Pyruvate</keyword>
<dbReference type="EMBL" id="JACHMO010000001">
    <property type="protein sequence ID" value="MBB5802375.1"/>
    <property type="molecule type" value="Genomic_DNA"/>
</dbReference>
<proteinExistence type="predicted"/>
<dbReference type="PANTHER" id="PTHR43615">
    <property type="entry name" value="PHOSPHOENOLPYRUVATE SYNTHASE-RELATED"/>
    <property type="match status" value="1"/>
</dbReference>
<evidence type="ECO:0000259" key="2">
    <source>
        <dbReference type="Pfam" id="PF01326"/>
    </source>
</evidence>
<dbReference type="InterPro" id="IPR002192">
    <property type="entry name" value="PPDK_AMP/ATP-bd"/>
</dbReference>
<accession>A0A7W9LZX5</accession>
<organism evidence="3 4">
    <name type="scientific">Saccharothrix ecbatanensis</name>
    <dbReference type="NCBI Taxonomy" id="1105145"/>
    <lineage>
        <taxon>Bacteria</taxon>
        <taxon>Bacillati</taxon>
        <taxon>Actinomycetota</taxon>
        <taxon>Actinomycetes</taxon>
        <taxon>Pseudonocardiales</taxon>
        <taxon>Pseudonocardiaceae</taxon>
        <taxon>Saccharothrix</taxon>
    </lineage>
</organism>
<gene>
    <name evidence="3" type="ORF">F4560_002143</name>
</gene>
<dbReference type="EC" id="2.7.9.2" evidence="3"/>
<dbReference type="Gene3D" id="3.50.30.10">
    <property type="entry name" value="Phosphohistidine domain"/>
    <property type="match status" value="1"/>
</dbReference>
<dbReference type="GO" id="GO:0005524">
    <property type="term" value="F:ATP binding"/>
    <property type="evidence" value="ECO:0007669"/>
    <property type="project" value="InterPro"/>
</dbReference>
<dbReference type="GO" id="GO:0008986">
    <property type="term" value="F:pyruvate, water dikinase activity"/>
    <property type="evidence" value="ECO:0007669"/>
    <property type="project" value="UniProtKB-EC"/>
</dbReference>
<keyword evidence="4" id="KW-1185">Reference proteome</keyword>
<dbReference type="PANTHER" id="PTHR43615:SF1">
    <property type="entry name" value="PPDK_N DOMAIN-CONTAINING PROTEIN"/>
    <property type="match status" value="1"/>
</dbReference>
<dbReference type="InterPro" id="IPR036637">
    <property type="entry name" value="Phosphohistidine_dom_sf"/>
</dbReference>
<dbReference type="InterPro" id="IPR051549">
    <property type="entry name" value="PEP_Utilizing_Enz"/>
</dbReference>
<reference evidence="3 4" key="1">
    <citation type="submission" date="2020-08" db="EMBL/GenBank/DDBJ databases">
        <title>Sequencing the genomes of 1000 actinobacteria strains.</title>
        <authorList>
            <person name="Klenk H.-P."/>
        </authorList>
    </citation>
    <scope>NUCLEOTIDE SEQUENCE [LARGE SCALE GENOMIC DNA]</scope>
    <source>
        <strain evidence="3 4">DSM 45486</strain>
    </source>
</reference>
<feature type="domain" description="PEP-utilising enzyme mobile" evidence="1">
    <location>
        <begin position="718"/>
        <end position="788"/>
    </location>
</feature>
<dbReference type="Pfam" id="PF01326">
    <property type="entry name" value="PPDK_N"/>
    <property type="match status" value="2"/>
</dbReference>
<dbReference type="AlphaFoldDB" id="A0A7W9LZX5"/>
<feature type="domain" description="Pyruvate phosphate dikinase AMP/ATP-binding" evidence="2">
    <location>
        <begin position="223"/>
        <end position="275"/>
    </location>
</feature>
<dbReference type="InterPro" id="IPR013815">
    <property type="entry name" value="ATP_grasp_subdomain_1"/>
</dbReference>
<dbReference type="Proteomes" id="UP000552097">
    <property type="component" value="Unassembled WGS sequence"/>
</dbReference>
<name>A0A7W9LZX5_9PSEU</name>
<dbReference type="SUPFAM" id="SSF56059">
    <property type="entry name" value="Glutathione synthetase ATP-binding domain-like"/>
    <property type="match status" value="1"/>
</dbReference>
<comment type="caution">
    <text evidence="3">The sequence shown here is derived from an EMBL/GenBank/DDBJ whole genome shotgun (WGS) entry which is preliminary data.</text>
</comment>
<evidence type="ECO:0000259" key="1">
    <source>
        <dbReference type="Pfam" id="PF00391"/>
    </source>
</evidence>
<dbReference type="Gene3D" id="3.30.470.20">
    <property type="entry name" value="ATP-grasp fold, B domain"/>
    <property type="match status" value="2"/>
</dbReference>